<dbReference type="EMBL" id="JASCZI010242367">
    <property type="protein sequence ID" value="MED6210814.1"/>
    <property type="molecule type" value="Genomic_DNA"/>
</dbReference>
<proteinExistence type="predicted"/>
<dbReference type="Proteomes" id="UP001341840">
    <property type="component" value="Unassembled WGS sequence"/>
</dbReference>
<evidence type="ECO:0000256" key="1">
    <source>
        <dbReference type="SAM" id="MobiDB-lite"/>
    </source>
</evidence>
<sequence length="212" mass="23553">MRTHPTPWCVRTQHALKMARKGSSSLAKGKAIAYGPLTRASPRLAAMRARLVANSCPETPVTHAISTPTSSLPIKKCRTFMQAPKEQGVNAISSNHKPEPAPKDANHETTKMDGDEDEDLKEKPKEVPNVEEEEKPDEEDNRVREHLHGEHNPRDHFVNEISESINVLANNDLLRNYRATLVIGTTRSQLQAPLEAAPDHLLQTARPIIAPH</sequence>
<comment type="caution">
    <text evidence="2">The sequence shown here is derived from an EMBL/GenBank/DDBJ whole genome shotgun (WGS) entry which is preliminary data.</text>
</comment>
<feature type="region of interest" description="Disordered" evidence="1">
    <location>
        <begin position="89"/>
        <end position="142"/>
    </location>
</feature>
<evidence type="ECO:0000313" key="2">
    <source>
        <dbReference type="EMBL" id="MED6210814.1"/>
    </source>
</evidence>
<accession>A0ABU6YKU7</accession>
<organism evidence="2 3">
    <name type="scientific">Stylosanthes scabra</name>
    <dbReference type="NCBI Taxonomy" id="79078"/>
    <lineage>
        <taxon>Eukaryota</taxon>
        <taxon>Viridiplantae</taxon>
        <taxon>Streptophyta</taxon>
        <taxon>Embryophyta</taxon>
        <taxon>Tracheophyta</taxon>
        <taxon>Spermatophyta</taxon>
        <taxon>Magnoliopsida</taxon>
        <taxon>eudicotyledons</taxon>
        <taxon>Gunneridae</taxon>
        <taxon>Pentapetalae</taxon>
        <taxon>rosids</taxon>
        <taxon>fabids</taxon>
        <taxon>Fabales</taxon>
        <taxon>Fabaceae</taxon>
        <taxon>Papilionoideae</taxon>
        <taxon>50 kb inversion clade</taxon>
        <taxon>dalbergioids sensu lato</taxon>
        <taxon>Dalbergieae</taxon>
        <taxon>Pterocarpus clade</taxon>
        <taxon>Stylosanthes</taxon>
    </lineage>
</organism>
<evidence type="ECO:0000313" key="3">
    <source>
        <dbReference type="Proteomes" id="UP001341840"/>
    </source>
</evidence>
<gene>
    <name evidence="2" type="ORF">PIB30_067697</name>
</gene>
<keyword evidence="3" id="KW-1185">Reference proteome</keyword>
<protein>
    <submittedName>
        <fullName evidence="2">Uncharacterized protein</fullName>
    </submittedName>
</protein>
<feature type="compositionally biased region" description="Acidic residues" evidence="1">
    <location>
        <begin position="129"/>
        <end position="140"/>
    </location>
</feature>
<reference evidence="2 3" key="1">
    <citation type="journal article" date="2023" name="Plants (Basel)">
        <title>Bridging the Gap: Combining Genomics and Transcriptomics Approaches to Understand Stylosanthes scabra, an Orphan Legume from the Brazilian Caatinga.</title>
        <authorList>
            <person name="Ferreira-Neto J.R.C."/>
            <person name="da Silva M.D."/>
            <person name="Binneck E."/>
            <person name="de Melo N.F."/>
            <person name="da Silva R.H."/>
            <person name="de Melo A.L.T.M."/>
            <person name="Pandolfi V."/>
            <person name="Bustamante F.O."/>
            <person name="Brasileiro-Vidal A.C."/>
            <person name="Benko-Iseppon A.M."/>
        </authorList>
    </citation>
    <scope>NUCLEOTIDE SEQUENCE [LARGE SCALE GENOMIC DNA]</scope>
    <source>
        <tissue evidence="2">Leaves</tissue>
    </source>
</reference>
<name>A0ABU6YKU7_9FABA</name>
<feature type="compositionally biased region" description="Basic and acidic residues" evidence="1">
    <location>
        <begin position="96"/>
        <end position="113"/>
    </location>
</feature>